<evidence type="ECO:0000259" key="1">
    <source>
        <dbReference type="Pfam" id="PF13338"/>
    </source>
</evidence>
<keyword evidence="3" id="KW-1185">Reference proteome</keyword>
<evidence type="ECO:0000313" key="2">
    <source>
        <dbReference type="EMBL" id="WPU67213.1"/>
    </source>
</evidence>
<reference evidence="2 3" key="1">
    <citation type="submission" date="2023-11" db="EMBL/GenBank/DDBJ databases">
        <title>Peredibacter starrii A3.12.</title>
        <authorList>
            <person name="Mitchell R.J."/>
        </authorList>
    </citation>
    <scope>NUCLEOTIDE SEQUENCE [LARGE SCALE GENOMIC DNA]</scope>
    <source>
        <strain evidence="2 3">A3.12</strain>
    </source>
</reference>
<organism evidence="2 3">
    <name type="scientific">Peredibacter starrii</name>
    <dbReference type="NCBI Taxonomy" id="28202"/>
    <lineage>
        <taxon>Bacteria</taxon>
        <taxon>Pseudomonadati</taxon>
        <taxon>Bdellovibrionota</taxon>
        <taxon>Bacteriovoracia</taxon>
        <taxon>Bacteriovoracales</taxon>
        <taxon>Bacteriovoracaceae</taxon>
        <taxon>Peredibacter</taxon>
    </lineage>
</organism>
<sequence>MLEKLKSKFSKGTFSSKDAEALGISARMLTHLFKKGEIQRISRGLYALAGVDPSGEDWKYYDLAVTASSYKDAVICLISALSYWEVTEEFARSFWLAFPNNHPPIKNSMVRMIRPRNLELGIIKIQLSGVVVKITDPERSIVDAFKYLDEESSVTSLRMYLNQEESKINIVKLVNYAVTLKEVKLLKILKDIASAQAKSYPSLKGKAFKDTIKEISKIREHA</sequence>
<evidence type="ECO:0000313" key="3">
    <source>
        <dbReference type="Proteomes" id="UP001324634"/>
    </source>
</evidence>
<dbReference type="KEGG" id="psti:SOO65_07030"/>
<name>A0AAX4HUZ6_9BACT</name>
<dbReference type="EMBL" id="CP139487">
    <property type="protein sequence ID" value="WPU67213.1"/>
    <property type="molecule type" value="Genomic_DNA"/>
</dbReference>
<dbReference type="AlphaFoldDB" id="A0AAX4HUZ6"/>
<accession>A0AAX4HUZ6</accession>
<dbReference type="InterPro" id="IPR025159">
    <property type="entry name" value="AbiEi_N"/>
</dbReference>
<feature type="domain" description="AbiEi antitoxin N-terminal" evidence="1">
    <location>
        <begin position="9"/>
        <end position="49"/>
    </location>
</feature>
<dbReference type="Pfam" id="PF13338">
    <property type="entry name" value="AbiEi_4"/>
    <property type="match status" value="1"/>
</dbReference>
<gene>
    <name evidence="2" type="ORF">SOO65_07030</name>
</gene>
<proteinExistence type="predicted"/>
<protein>
    <submittedName>
        <fullName evidence="2">Type IV toxin-antitoxin system AbiEi family antitoxin domain-containing protein</fullName>
    </submittedName>
</protein>
<dbReference type="Proteomes" id="UP001324634">
    <property type="component" value="Chromosome"/>
</dbReference>